<evidence type="ECO:0000256" key="1">
    <source>
        <dbReference type="SAM" id="Phobius"/>
    </source>
</evidence>
<keyword evidence="1" id="KW-0472">Membrane</keyword>
<reference evidence="2" key="1">
    <citation type="journal article" date="2020" name="Ecol. Evol.">
        <title>Genome structure and content of the rice root-knot nematode (Meloidogyne graminicola).</title>
        <authorList>
            <person name="Phan N.T."/>
            <person name="Danchin E.G.J."/>
            <person name="Klopp C."/>
            <person name="Perfus-Barbeoch L."/>
            <person name="Kozlowski D.K."/>
            <person name="Koutsovoulos G.D."/>
            <person name="Lopez-Roques C."/>
            <person name="Bouchez O."/>
            <person name="Zahm M."/>
            <person name="Besnard G."/>
            <person name="Bellafiore S."/>
        </authorList>
    </citation>
    <scope>NUCLEOTIDE SEQUENCE</scope>
    <source>
        <strain evidence="2">VN-18</strain>
    </source>
</reference>
<dbReference type="EMBL" id="JABEBT010000104">
    <property type="protein sequence ID" value="KAF7632381.1"/>
    <property type="molecule type" value="Genomic_DNA"/>
</dbReference>
<keyword evidence="1" id="KW-1133">Transmembrane helix</keyword>
<evidence type="ECO:0000313" key="2">
    <source>
        <dbReference type="EMBL" id="KAF7632381.1"/>
    </source>
</evidence>
<dbReference type="OrthoDB" id="5810112at2759"/>
<organism evidence="2 3">
    <name type="scientific">Meloidogyne graminicola</name>
    <dbReference type="NCBI Taxonomy" id="189291"/>
    <lineage>
        <taxon>Eukaryota</taxon>
        <taxon>Metazoa</taxon>
        <taxon>Ecdysozoa</taxon>
        <taxon>Nematoda</taxon>
        <taxon>Chromadorea</taxon>
        <taxon>Rhabditida</taxon>
        <taxon>Tylenchina</taxon>
        <taxon>Tylenchomorpha</taxon>
        <taxon>Tylenchoidea</taxon>
        <taxon>Meloidogynidae</taxon>
        <taxon>Meloidogyninae</taxon>
        <taxon>Meloidogyne</taxon>
    </lineage>
</organism>
<dbReference type="Proteomes" id="UP000605970">
    <property type="component" value="Unassembled WGS sequence"/>
</dbReference>
<accession>A0A8S9ZGL5</accession>
<keyword evidence="3" id="KW-1185">Reference proteome</keyword>
<comment type="caution">
    <text evidence="2">The sequence shown here is derived from an EMBL/GenBank/DDBJ whole genome shotgun (WGS) entry which is preliminary data.</text>
</comment>
<proteinExistence type="predicted"/>
<evidence type="ECO:0000313" key="3">
    <source>
        <dbReference type="Proteomes" id="UP000605970"/>
    </source>
</evidence>
<keyword evidence="1" id="KW-0812">Transmembrane</keyword>
<dbReference type="AlphaFoldDB" id="A0A8S9ZGL5"/>
<sequence length="500" mass="56687">MFLKHEILYTLLILLFDNKNKQYFNYVLKFAVNAQQFFPELTENPSLNKVKITTECSTALITLNIHFNEKMFPEGQFHDWIIVGNTMRNECKLKGNGELRYVVQIALPNDPCGTRILSKGIYQNTLRIASFPGLILSEDLNYEFKCIYGLPEVNEFHLTHRSSTARPEITAPFNELSIVNDQFEKQMQKHDTDLTRFDNQLTQPLHLSTDTIQRQKANPSTEILQIPSSSISLNIPTNDVDERVGPERINDLNENDNFITMNNIEQKAAKNANKATEFNTGDHWHRNSISPAVIIGMIFLAGFLILGCVLLGIFYWVKQNRLTKNQLDLHNSRFNQLHSRHTSPVLENNSSSVSMSPASDECGIEHLQKWRMVPDSKNSTTFGILNRNLESLAKNQTTILLRKKQQQISSSSSVFSSGYITEGTISRGVLTINTANDKYSSTANLNSDAEAENTTAACRSITEIYRSAEMKLKNMMPNEEIPSGKTEFKIESTAIAKTIY</sequence>
<protein>
    <submittedName>
        <fullName evidence="2">Uncharacterized protein</fullName>
    </submittedName>
</protein>
<gene>
    <name evidence="2" type="ORF">Mgra_00008230</name>
</gene>
<name>A0A8S9ZGL5_9BILA</name>
<feature type="transmembrane region" description="Helical" evidence="1">
    <location>
        <begin position="292"/>
        <end position="317"/>
    </location>
</feature>